<organism evidence="1">
    <name type="scientific">Colacium vesiculosum</name>
    <dbReference type="NCBI Taxonomy" id="102910"/>
    <lineage>
        <taxon>Eukaryota</taxon>
        <taxon>Discoba</taxon>
        <taxon>Euglenozoa</taxon>
        <taxon>Euglenida</taxon>
        <taxon>Spirocuta</taxon>
        <taxon>Euglenophyceae</taxon>
        <taxon>Euglenales</taxon>
        <taxon>Euglenaceae</taxon>
        <taxon>Colacium</taxon>
    </lineage>
</organism>
<name>I6NJX1_9EUGL</name>
<geneLocation type="chloroplast" evidence="1"/>
<proteinExistence type="predicted"/>
<dbReference type="AlphaFoldDB" id="I6NJX1"/>
<sequence length="451" mass="52264">MADNFGNDIFLSWRIYDWKTAIFDLYLGQHLIFSASCRGDVRRVYEFQVALLSNDAVRFISIRYALTEIKQDQLVGCDGKITLSYKERFELQESLKLKGLKWQIGAVRETFNTGSFKGLNKRRVFNLVDRAWLILMAFILTPAQQGYFHPRSVGFREGYSIFDVQKIFRINMSQGAGGFEKRVLIVSFKPSFECYDVDYLVNKIIVNKEIKICILQALNSGLIPEFIDQSLNLPSLLANVLLHGIEKIHSCVRFGNNIAFFLSPEDCELVISEKVKKFTKRAGIPWNSVKIQVKSLSEGINFCGWNFRLSLKGKFIAEPGFKEYQSFTKRIKNVINNSNYGAYIKVNKLSPILRNLRGRYFLGSDNLWNKKKFRIYNEKAFQAFAKQKDQDPYSTKRLLNKMVGPFEKKLPMDDFFSYRDHNSFILKSINPKSRMNRICRCKDCGSKFTKG</sequence>
<gene>
    <name evidence="1" type="primary">ycf13</name>
</gene>
<dbReference type="EMBL" id="JN674636">
    <property type="protein sequence ID" value="AEW12971.2"/>
    <property type="molecule type" value="Genomic_DNA"/>
</dbReference>
<evidence type="ECO:0000313" key="1">
    <source>
        <dbReference type="EMBL" id="AEW12971.2"/>
    </source>
</evidence>
<reference evidence="1" key="1">
    <citation type="journal article" date="2013" name="J. Eukaryot. Microbiol.">
        <title>Tracing patterns of chloroplast evolution in euglenoids: contributions from Colacium vesiculosum and Strombomonas acuminata (Euglenophyta).</title>
        <authorList>
            <person name="Wiegert K.E."/>
            <person name="Bennett M.S."/>
            <person name="Triemer R.E."/>
        </authorList>
    </citation>
    <scope>NUCLEOTIDE SEQUENCE</scope>
</reference>
<protein>
    <submittedName>
        <fullName evidence="1">Ycf13</fullName>
    </submittedName>
</protein>
<accession>I6NJX1</accession>
<keyword evidence="1" id="KW-0150">Chloroplast</keyword>
<keyword evidence="1" id="KW-0934">Plastid</keyword>